<comment type="subcellular location">
    <subcellularLocation>
        <location evidence="1">Periplasm</location>
    </subcellularLocation>
</comment>
<gene>
    <name evidence="5" type="ORF">OSTQU699_LOCUS4317</name>
</gene>
<dbReference type="AlphaFoldDB" id="A0A8S1IV08"/>
<protein>
    <submittedName>
        <fullName evidence="5">Uncharacterized protein</fullName>
    </submittedName>
</protein>
<dbReference type="OrthoDB" id="10266693at2759"/>
<dbReference type="PANTHER" id="PTHR30222">
    <property type="entry name" value="SPERMIDINE/PUTRESCINE-BINDING PERIPLASMIC PROTEIN"/>
    <property type="match status" value="1"/>
</dbReference>
<proteinExistence type="predicted"/>
<comment type="caution">
    <text evidence="5">The sequence shown here is derived from an EMBL/GenBank/DDBJ whole genome shotgun (WGS) entry which is preliminary data.</text>
</comment>
<dbReference type="SUPFAM" id="SSF53850">
    <property type="entry name" value="Periplasmic binding protein-like II"/>
    <property type="match status" value="1"/>
</dbReference>
<dbReference type="GO" id="GO:0015846">
    <property type="term" value="P:polyamine transport"/>
    <property type="evidence" value="ECO:0007669"/>
    <property type="project" value="InterPro"/>
</dbReference>
<organism evidence="5 6">
    <name type="scientific">Ostreobium quekettii</name>
    <dbReference type="NCBI Taxonomy" id="121088"/>
    <lineage>
        <taxon>Eukaryota</taxon>
        <taxon>Viridiplantae</taxon>
        <taxon>Chlorophyta</taxon>
        <taxon>core chlorophytes</taxon>
        <taxon>Ulvophyceae</taxon>
        <taxon>TCBD clade</taxon>
        <taxon>Bryopsidales</taxon>
        <taxon>Ostreobineae</taxon>
        <taxon>Ostreobiaceae</taxon>
        <taxon>Ostreobium</taxon>
    </lineage>
</organism>
<keyword evidence="6" id="KW-1185">Reference proteome</keyword>
<name>A0A8S1IV08_9CHLO</name>
<evidence type="ECO:0000256" key="1">
    <source>
        <dbReference type="ARBA" id="ARBA00004418"/>
    </source>
</evidence>
<evidence type="ECO:0000313" key="6">
    <source>
        <dbReference type="Proteomes" id="UP000708148"/>
    </source>
</evidence>
<accession>A0A8S1IV08</accession>
<dbReference type="InterPro" id="IPR001188">
    <property type="entry name" value="Sperm_putr-bd"/>
</dbReference>
<evidence type="ECO:0000256" key="4">
    <source>
        <dbReference type="ARBA" id="ARBA00022764"/>
    </source>
</evidence>
<dbReference type="GO" id="GO:0019808">
    <property type="term" value="F:polyamine binding"/>
    <property type="evidence" value="ECO:0007669"/>
    <property type="project" value="InterPro"/>
</dbReference>
<evidence type="ECO:0000256" key="2">
    <source>
        <dbReference type="ARBA" id="ARBA00022448"/>
    </source>
</evidence>
<reference evidence="5" key="1">
    <citation type="submission" date="2020-12" db="EMBL/GenBank/DDBJ databases">
        <authorList>
            <person name="Iha C."/>
        </authorList>
    </citation>
    <scope>NUCLEOTIDE SEQUENCE</scope>
</reference>
<evidence type="ECO:0000256" key="3">
    <source>
        <dbReference type="ARBA" id="ARBA00022729"/>
    </source>
</evidence>
<keyword evidence="2" id="KW-0813">Transport</keyword>
<dbReference type="Gene3D" id="3.40.190.10">
    <property type="entry name" value="Periplasmic binding protein-like II"/>
    <property type="match status" value="1"/>
</dbReference>
<keyword evidence="4" id="KW-0574">Periplasm</keyword>
<keyword evidence="3" id="KW-0732">Signal</keyword>
<dbReference type="PRINTS" id="PR00909">
    <property type="entry name" value="SPERMDNBNDNG"/>
</dbReference>
<evidence type="ECO:0000313" key="5">
    <source>
        <dbReference type="EMBL" id="CAD7698958.1"/>
    </source>
</evidence>
<dbReference type="EMBL" id="CAJHUC010000927">
    <property type="protein sequence ID" value="CAD7698958.1"/>
    <property type="molecule type" value="Genomic_DNA"/>
</dbReference>
<dbReference type="Pfam" id="PF13343">
    <property type="entry name" value="SBP_bac_6"/>
    <property type="match status" value="1"/>
</dbReference>
<dbReference type="PANTHER" id="PTHR30222:SF17">
    <property type="entry name" value="SPERMIDINE_PUTRESCINE-BINDING PERIPLASMIC PROTEIN"/>
    <property type="match status" value="1"/>
</dbReference>
<dbReference type="Proteomes" id="UP000708148">
    <property type="component" value="Unassembled WGS sequence"/>
</dbReference>
<sequence>MGVHCCWLPPRQVEKCLYGSVGVAAPRDWSDLLHPKFKGRIAFPASSRGLVGIALKTLGLGFNSNANDLRAWGVSETALKKRVQELKRQALLFDDREHVRAFAFGDAWLVVGSSLDVMALSATVSQARLFVPASGTTLWADLFVQPSSSKATRDPGEPSPLIPAWLDFILSPSRSVTTTGLKSGLSPLLLPDTGAEGAPGQACGSGMNGTEGLNVALDVKGRFLPPGCVLQRSEFLLPLDRETTDLYNRMLG</sequence>